<evidence type="ECO:0000313" key="6">
    <source>
        <dbReference type="EMBL" id="ABB79947.1"/>
    </source>
</evidence>
<name>A0EJL1_9BACT</name>
<keyword evidence="2" id="KW-0378">Hydrolase</keyword>
<dbReference type="GO" id="GO:0046872">
    <property type="term" value="F:metal ion binding"/>
    <property type="evidence" value="ECO:0007669"/>
    <property type="project" value="UniProtKB-KW"/>
</dbReference>
<dbReference type="PANTHER" id="PTHR42988">
    <property type="entry name" value="PHOSPHOHYDROLASE"/>
    <property type="match status" value="1"/>
</dbReference>
<dbReference type="EMBL" id="DQ229155">
    <property type="protein sequence ID" value="ABB79947.1"/>
    <property type="molecule type" value="Genomic_DNA"/>
</dbReference>
<feature type="domain" description="Calcineurin-like phosphoesterase" evidence="5">
    <location>
        <begin position="176"/>
        <end position="379"/>
    </location>
</feature>
<keyword evidence="3" id="KW-0408">Iron</keyword>
<evidence type="ECO:0000256" key="1">
    <source>
        <dbReference type="ARBA" id="ARBA00022723"/>
    </source>
</evidence>
<protein>
    <recommendedName>
        <fullName evidence="5">Calcineurin-like phosphoesterase domain-containing protein</fullName>
    </recommendedName>
</protein>
<dbReference type="InterPro" id="IPR050884">
    <property type="entry name" value="CNP_phosphodiesterase-III"/>
</dbReference>
<proteinExistence type="inferred from homology"/>
<keyword evidence="1" id="KW-0479">Metal-binding</keyword>
<accession>A0EJL1</accession>
<evidence type="ECO:0000256" key="4">
    <source>
        <dbReference type="ARBA" id="ARBA00025742"/>
    </source>
</evidence>
<dbReference type="PANTHER" id="PTHR42988:SF2">
    <property type="entry name" value="CYCLIC NUCLEOTIDE PHOSPHODIESTERASE CBUA0032-RELATED"/>
    <property type="match status" value="1"/>
</dbReference>
<evidence type="ECO:0000256" key="2">
    <source>
        <dbReference type="ARBA" id="ARBA00022801"/>
    </source>
</evidence>
<evidence type="ECO:0000256" key="3">
    <source>
        <dbReference type="ARBA" id="ARBA00023004"/>
    </source>
</evidence>
<dbReference type="InterPro" id="IPR004843">
    <property type="entry name" value="Calcineurin-like_PHP"/>
</dbReference>
<comment type="similarity">
    <text evidence="4">Belongs to the cyclic nucleotide phosphodiesterase class-III family.</text>
</comment>
<dbReference type="Gene3D" id="3.60.21.10">
    <property type="match status" value="1"/>
</dbReference>
<dbReference type="GO" id="GO:0016787">
    <property type="term" value="F:hydrolase activity"/>
    <property type="evidence" value="ECO:0007669"/>
    <property type="project" value="UniProtKB-KW"/>
</dbReference>
<organism evidence="6">
    <name type="scientific">uncultured bacterium pES01019D12</name>
    <dbReference type="NCBI Taxonomy" id="355333"/>
    <lineage>
        <taxon>Bacteria</taxon>
        <taxon>environmental samples</taxon>
    </lineage>
</organism>
<evidence type="ECO:0000259" key="5">
    <source>
        <dbReference type="Pfam" id="PF00149"/>
    </source>
</evidence>
<dbReference type="Pfam" id="PF00149">
    <property type="entry name" value="Metallophos"/>
    <property type="match status" value="1"/>
</dbReference>
<dbReference type="AlphaFoldDB" id="A0EJL1"/>
<sequence length="470" mass="52054">MKNSELHNHALGLIQKVKEGPKWNRLEEKNLFNKLKASDCMLMNAYEDSIGAPITELDTEGGSLDLGAYLYTLNHPPLALALVVKLLVKALESAEGMKLPESQFTPEAWKAMLKEAETKGIVGPGGEIWGDNKYEQLDPGWIYALLMFAIYELGILERHAFGDTPNVIDINRNKPLKIVVVGDWGTGKFGDDGGPAVAVMKGIENLQPDIIIHLGDVYYAGTRFEERKKFRKMWPADMQQNRSFTLNSNHEMYDGANGYFKTALKAGGPFSAQQQTSYFAIRHGDWLFLGLDSAFFSKPDKLYMDGCIGGAEGDQANWIKEHFSDHDPKKIIVLTHHTPTGLTGKELTDGDSPDSLWNEVRAALGNQSPGYWYFGHTHNAVVYSSTSVIGKAGCHGRLVGHGAIPFGEASELPSVLKSGLIEYFANTRMESHQPRVRNGFASIEIDSDGKMEEYFYEVADGTDTAVKVWP</sequence>
<dbReference type="InterPro" id="IPR029052">
    <property type="entry name" value="Metallo-depent_PP-like"/>
</dbReference>
<dbReference type="SUPFAM" id="SSF56300">
    <property type="entry name" value="Metallo-dependent phosphatases"/>
    <property type="match status" value="1"/>
</dbReference>
<reference evidence="6" key="1">
    <citation type="journal article" date="2009" name="Appl. Microbiol. Biotechnol.">
        <title>Cloning and characterization of a new cold-active lipase from a deep-sea sediment metagenome.</title>
        <authorList>
            <person name="Jeon J.H."/>
            <person name="Kim J.T."/>
            <person name="Kim Y.J."/>
            <person name="Kim H.K."/>
            <person name="Lee H.S."/>
            <person name="Kang S.G."/>
            <person name="Kim S.J."/>
            <person name="Lee J.H."/>
        </authorList>
    </citation>
    <scope>NUCLEOTIDE SEQUENCE</scope>
</reference>